<dbReference type="AlphaFoldDB" id="A0A1G2QL68"/>
<reference evidence="1 2" key="1">
    <citation type="journal article" date="2016" name="Nat. Commun.">
        <title>Thousands of microbial genomes shed light on interconnected biogeochemical processes in an aquifer system.</title>
        <authorList>
            <person name="Anantharaman K."/>
            <person name="Brown C.T."/>
            <person name="Hug L.A."/>
            <person name="Sharon I."/>
            <person name="Castelle C.J."/>
            <person name="Probst A.J."/>
            <person name="Thomas B.C."/>
            <person name="Singh A."/>
            <person name="Wilkins M.J."/>
            <person name="Karaoz U."/>
            <person name="Brodie E.L."/>
            <person name="Williams K.H."/>
            <person name="Hubbard S.S."/>
            <person name="Banfield J.F."/>
        </authorList>
    </citation>
    <scope>NUCLEOTIDE SEQUENCE [LARGE SCALE GENOMIC DNA]</scope>
</reference>
<evidence type="ECO:0000313" key="1">
    <source>
        <dbReference type="EMBL" id="OHA60829.1"/>
    </source>
</evidence>
<dbReference type="InterPro" id="IPR038109">
    <property type="entry name" value="DNA_bind_recomb_sf"/>
</dbReference>
<organism evidence="1 2">
    <name type="scientific">Candidatus Vogelbacteria bacterium RIFOXYD1_FULL_51_18</name>
    <dbReference type="NCBI Taxonomy" id="1802440"/>
    <lineage>
        <taxon>Bacteria</taxon>
        <taxon>Candidatus Vogeliibacteriota</taxon>
    </lineage>
</organism>
<sequence>MDFSDRNIVAQIAFEIYSFAPLGYLNNPKTRGIDVDREKAHKVKKIFELYATGNYNLRELAEWCSAWPHTVSYFLPHSARYILAQGVHIIFTLAKSNLEHK</sequence>
<comment type="caution">
    <text evidence="1">The sequence shown here is derived from an EMBL/GenBank/DDBJ whole genome shotgun (WGS) entry which is preliminary data.</text>
</comment>
<gene>
    <name evidence="1" type="ORF">A2569_02670</name>
</gene>
<protein>
    <recommendedName>
        <fullName evidence="3">Recombinase domain-containing protein</fullName>
    </recommendedName>
</protein>
<dbReference type="Proteomes" id="UP000177090">
    <property type="component" value="Unassembled WGS sequence"/>
</dbReference>
<evidence type="ECO:0000313" key="2">
    <source>
        <dbReference type="Proteomes" id="UP000177090"/>
    </source>
</evidence>
<accession>A0A1G2QL68</accession>
<evidence type="ECO:0008006" key="3">
    <source>
        <dbReference type="Google" id="ProtNLM"/>
    </source>
</evidence>
<dbReference type="Gene3D" id="3.90.1750.20">
    <property type="entry name" value="Putative Large Serine Recombinase, Chain B, Domain 2"/>
    <property type="match status" value="1"/>
</dbReference>
<proteinExistence type="predicted"/>
<dbReference type="EMBL" id="MHTL01000008">
    <property type="protein sequence ID" value="OHA60829.1"/>
    <property type="molecule type" value="Genomic_DNA"/>
</dbReference>
<name>A0A1G2QL68_9BACT</name>